<dbReference type="InterPro" id="IPR036388">
    <property type="entry name" value="WH-like_DNA-bd_sf"/>
</dbReference>
<dbReference type="InterPro" id="IPR001077">
    <property type="entry name" value="COMT_C"/>
</dbReference>
<name>A0A9W9G9E4_9EURO</name>
<evidence type="ECO:0000256" key="1">
    <source>
        <dbReference type="ARBA" id="ARBA00022603"/>
    </source>
</evidence>
<feature type="domain" description="O-methyltransferase C-terminal" evidence="5">
    <location>
        <begin position="234"/>
        <end position="377"/>
    </location>
</feature>
<dbReference type="Gene3D" id="1.10.10.10">
    <property type="entry name" value="Winged helix-like DNA-binding domain superfamily/Winged helix DNA-binding domain"/>
    <property type="match status" value="1"/>
</dbReference>
<dbReference type="GeneID" id="81389928"/>
<dbReference type="InterPro" id="IPR012967">
    <property type="entry name" value="COMT_dimerisation"/>
</dbReference>
<dbReference type="GO" id="GO:0046983">
    <property type="term" value="F:protein dimerization activity"/>
    <property type="evidence" value="ECO:0007669"/>
    <property type="project" value="InterPro"/>
</dbReference>
<evidence type="ECO:0000256" key="3">
    <source>
        <dbReference type="ARBA" id="ARBA00022691"/>
    </source>
</evidence>
<dbReference type="SUPFAM" id="SSF46785">
    <property type="entry name" value="Winged helix' DNA-binding domain"/>
    <property type="match status" value="1"/>
</dbReference>
<evidence type="ECO:0000313" key="7">
    <source>
        <dbReference type="EMBL" id="KAJ5114417.1"/>
    </source>
</evidence>
<dbReference type="GO" id="GO:0044550">
    <property type="term" value="P:secondary metabolite biosynthetic process"/>
    <property type="evidence" value="ECO:0007669"/>
    <property type="project" value="UniProtKB-ARBA"/>
</dbReference>
<dbReference type="PANTHER" id="PTHR43712">
    <property type="entry name" value="PUTATIVE (AFU_ORTHOLOGUE AFUA_4G14580)-RELATED"/>
    <property type="match status" value="1"/>
</dbReference>
<evidence type="ECO:0000256" key="2">
    <source>
        <dbReference type="ARBA" id="ARBA00022679"/>
    </source>
</evidence>
<dbReference type="AlphaFoldDB" id="A0A9W9G9E4"/>
<protein>
    <recommendedName>
        <fullName evidence="9">O-methyltransferase domain-containing protein</fullName>
    </recommendedName>
</protein>
<evidence type="ECO:0000259" key="5">
    <source>
        <dbReference type="Pfam" id="PF00891"/>
    </source>
</evidence>
<feature type="domain" description="O-methyltransferase dimerisation" evidence="6">
    <location>
        <begin position="63"/>
        <end position="131"/>
    </location>
</feature>
<evidence type="ECO:0000256" key="4">
    <source>
        <dbReference type="PIRSR" id="PIRSR005739-1"/>
    </source>
</evidence>
<dbReference type="Gene3D" id="3.40.50.150">
    <property type="entry name" value="Vaccinia Virus protein VP39"/>
    <property type="match status" value="1"/>
</dbReference>
<dbReference type="InterPro" id="IPR016461">
    <property type="entry name" value="COMT-like"/>
</dbReference>
<dbReference type="OrthoDB" id="1535081at2759"/>
<comment type="caution">
    <text evidence="7">The sequence shown here is derived from an EMBL/GenBank/DDBJ whole genome shotgun (WGS) entry which is preliminary data.</text>
</comment>
<keyword evidence="3" id="KW-0949">S-adenosyl-L-methionine</keyword>
<dbReference type="SUPFAM" id="SSF53335">
    <property type="entry name" value="S-adenosyl-L-methionine-dependent methyltransferases"/>
    <property type="match status" value="1"/>
</dbReference>
<keyword evidence="1" id="KW-0489">Methyltransferase</keyword>
<dbReference type="InterPro" id="IPR029063">
    <property type="entry name" value="SAM-dependent_MTases_sf"/>
</dbReference>
<dbReference type="RefSeq" id="XP_056515610.1">
    <property type="nucleotide sequence ID" value="XM_056650760.1"/>
</dbReference>
<keyword evidence="2" id="KW-0808">Transferase</keyword>
<evidence type="ECO:0000259" key="6">
    <source>
        <dbReference type="Pfam" id="PF08100"/>
    </source>
</evidence>
<gene>
    <name evidence="7" type="ORF">NUU61_000176</name>
</gene>
<dbReference type="PIRSF" id="PIRSF005739">
    <property type="entry name" value="O-mtase"/>
    <property type="match status" value="1"/>
</dbReference>
<dbReference type="PANTHER" id="PTHR43712:SF1">
    <property type="entry name" value="HYPOTHETICAL O-METHYLTRANSFERASE (EUROFUNG)-RELATED"/>
    <property type="match status" value="1"/>
</dbReference>
<evidence type="ECO:0000313" key="8">
    <source>
        <dbReference type="Proteomes" id="UP001141434"/>
    </source>
</evidence>
<dbReference type="GO" id="GO:0032259">
    <property type="term" value="P:methylation"/>
    <property type="evidence" value="ECO:0007669"/>
    <property type="project" value="UniProtKB-KW"/>
</dbReference>
<evidence type="ECO:0008006" key="9">
    <source>
        <dbReference type="Google" id="ProtNLM"/>
    </source>
</evidence>
<sequence length="398" mass="45172">MSTNVPSESIDKLHDQVSQSLNAFKDQHQEADRLAALKAAQGLVNALQKPQDSVYHLAYSPTHAMCVRIAIDLGIFTTLTERNEPVPLAELAAVKNASLILTERVMRILAGIGYVEEHDTRVYMATTMTRQMTDRLSIAMVKFIFDVGMPTLAKLPEFLRRHNFHNPAGALNGPLQYAEKIDESVWTWLPRNPEYLDNCNTFMEGDRGARPSWLEWFPVKERLLDGARPDGDVLMVDVAGGRGHDLLAFAEKFPHAPGRLVLEDLPHVVDESTVDTTRIEKKPFDLFKPQPVQGARVYYMKFILHDWSDEENHRILTELASAFTRGYSKLIIEEFVLADRDCAMLQAMWDWEMLIFCNSMERSLSQWTSLLDKAGFKVVKFWPPPGDGQGIIEAELKD</sequence>
<keyword evidence="8" id="KW-1185">Reference proteome</keyword>
<dbReference type="PROSITE" id="PS51683">
    <property type="entry name" value="SAM_OMT_II"/>
    <property type="match status" value="1"/>
</dbReference>
<dbReference type="InterPro" id="IPR036390">
    <property type="entry name" value="WH_DNA-bd_sf"/>
</dbReference>
<proteinExistence type="predicted"/>
<dbReference type="GO" id="GO:0008171">
    <property type="term" value="F:O-methyltransferase activity"/>
    <property type="evidence" value="ECO:0007669"/>
    <property type="project" value="InterPro"/>
</dbReference>
<dbReference type="Pfam" id="PF08100">
    <property type="entry name" value="Dimerisation"/>
    <property type="match status" value="1"/>
</dbReference>
<dbReference type="EMBL" id="JAPMSZ010000001">
    <property type="protein sequence ID" value="KAJ5114417.1"/>
    <property type="molecule type" value="Genomic_DNA"/>
</dbReference>
<dbReference type="Pfam" id="PF00891">
    <property type="entry name" value="Methyltransf_2"/>
    <property type="match status" value="1"/>
</dbReference>
<accession>A0A9W9G9E4</accession>
<organism evidence="7 8">
    <name type="scientific">Penicillium alfredii</name>
    <dbReference type="NCBI Taxonomy" id="1506179"/>
    <lineage>
        <taxon>Eukaryota</taxon>
        <taxon>Fungi</taxon>
        <taxon>Dikarya</taxon>
        <taxon>Ascomycota</taxon>
        <taxon>Pezizomycotina</taxon>
        <taxon>Eurotiomycetes</taxon>
        <taxon>Eurotiomycetidae</taxon>
        <taxon>Eurotiales</taxon>
        <taxon>Aspergillaceae</taxon>
        <taxon>Penicillium</taxon>
    </lineage>
</organism>
<reference evidence="7" key="1">
    <citation type="submission" date="2022-11" db="EMBL/GenBank/DDBJ databases">
        <authorList>
            <person name="Petersen C."/>
        </authorList>
    </citation>
    <scope>NUCLEOTIDE SEQUENCE</scope>
    <source>
        <strain evidence="7">IBT 34128</strain>
    </source>
</reference>
<reference evidence="7" key="2">
    <citation type="journal article" date="2023" name="IMA Fungus">
        <title>Comparative genomic study of the Penicillium genus elucidates a diverse pangenome and 15 lateral gene transfer events.</title>
        <authorList>
            <person name="Petersen C."/>
            <person name="Sorensen T."/>
            <person name="Nielsen M.R."/>
            <person name="Sondergaard T.E."/>
            <person name="Sorensen J.L."/>
            <person name="Fitzpatrick D.A."/>
            <person name="Frisvad J.C."/>
            <person name="Nielsen K.L."/>
        </authorList>
    </citation>
    <scope>NUCLEOTIDE SEQUENCE</scope>
    <source>
        <strain evidence="7">IBT 34128</strain>
    </source>
</reference>
<dbReference type="Proteomes" id="UP001141434">
    <property type="component" value="Unassembled WGS sequence"/>
</dbReference>
<feature type="active site" description="Proton acceptor" evidence="4">
    <location>
        <position position="305"/>
    </location>
</feature>